<dbReference type="EMBL" id="JAGPYM010000027">
    <property type="protein sequence ID" value="KAH6880162.1"/>
    <property type="molecule type" value="Genomic_DNA"/>
</dbReference>
<dbReference type="GO" id="GO:0004526">
    <property type="term" value="F:ribonuclease P activity"/>
    <property type="evidence" value="ECO:0007669"/>
    <property type="project" value="TreeGrafter"/>
</dbReference>
<protein>
    <submittedName>
        <fullName evidence="1">Ribonuclease P 40kDa subunit</fullName>
    </submittedName>
</protein>
<gene>
    <name evidence="1" type="ORF">B0T10DRAFT_149844</name>
</gene>
<dbReference type="GO" id="GO:0000171">
    <property type="term" value="F:ribonuclease MRP activity"/>
    <property type="evidence" value="ECO:0007669"/>
    <property type="project" value="TreeGrafter"/>
</dbReference>
<dbReference type="GO" id="GO:0000447">
    <property type="term" value="P:endonucleolytic cleavage in ITS1 to separate SSU-rRNA from 5.8S rRNA and LSU-rRNA from tricistronic rRNA transcript (SSU-rRNA, 5.8S rRNA, LSU-rRNA)"/>
    <property type="evidence" value="ECO:0007669"/>
    <property type="project" value="TreeGrafter"/>
</dbReference>
<dbReference type="GO" id="GO:0000172">
    <property type="term" value="C:ribonuclease MRP complex"/>
    <property type="evidence" value="ECO:0007669"/>
    <property type="project" value="TreeGrafter"/>
</dbReference>
<dbReference type="Pfam" id="PF08584">
    <property type="entry name" value="Ribonuc_P_40"/>
    <property type="match status" value="1"/>
</dbReference>
<accession>A0A9P8VW75</accession>
<dbReference type="PANTHER" id="PTHR15396">
    <property type="entry name" value="RIBONUCLEASE P PROTEIN SUBUNIT P40"/>
    <property type="match status" value="1"/>
</dbReference>
<dbReference type="PANTHER" id="PTHR15396:SF1">
    <property type="entry name" value="RIBONUCLEASE P PROTEIN SUBUNIT P40"/>
    <property type="match status" value="1"/>
</dbReference>
<dbReference type="InterPro" id="IPR013893">
    <property type="entry name" value="RNase_P_Rpp40"/>
</dbReference>
<name>A0A9P8VW75_9HYPO</name>
<sequence>MFTTVAPSIYQAPRCFVTYGTMGHVDTKQKPHKGKPWAAIKSLDFIHKVDLIMPMEVYKAVHEKIIKTRQPPQYAKVTMTLGDILEGEFFIEHIKNGNILMLSEGRTTTGTPFTLREGILSMYLDKETYERAGLVGKPYGAKGGRGLKPRWLVSFDLRSPAMSRGKRGFDRLVYACKNVFNQPTTWLFCNVGESISSSDPLQKHSPTKFISSPEISPDLVALQGHLDISAEILGSSDRSGFEEAATECYEWLSLIRLGSPRVQPRDNIDPYLSRYQVPGEEVAEVTICKLSWQGLMSSSWLHELLIQTIVACPSGAWFSLAATCFSRSVPGSADEVAILRPPAAEGKYLMWETKNTE</sequence>
<evidence type="ECO:0000313" key="1">
    <source>
        <dbReference type="EMBL" id="KAH6880162.1"/>
    </source>
</evidence>
<dbReference type="GO" id="GO:0030681">
    <property type="term" value="C:multimeric ribonuclease P complex"/>
    <property type="evidence" value="ECO:0007669"/>
    <property type="project" value="TreeGrafter"/>
</dbReference>
<dbReference type="GO" id="GO:0001682">
    <property type="term" value="P:tRNA 5'-leader removal"/>
    <property type="evidence" value="ECO:0007669"/>
    <property type="project" value="InterPro"/>
</dbReference>
<reference evidence="1 2" key="1">
    <citation type="journal article" date="2021" name="Nat. Commun.">
        <title>Genetic determinants of endophytism in the Arabidopsis root mycobiome.</title>
        <authorList>
            <person name="Mesny F."/>
            <person name="Miyauchi S."/>
            <person name="Thiergart T."/>
            <person name="Pickel B."/>
            <person name="Atanasova L."/>
            <person name="Karlsson M."/>
            <person name="Huettel B."/>
            <person name="Barry K.W."/>
            <person name="Haridas S."/>
            <person name="Chen C."/>
            <person name="Bauer D."/>
            <person name="Andreopoulos W."/>
            <person name="Pangilinan J."/>
            <person name="LaButti K."/>
            <person name="Riley R."/>
            <person name="Lipzen A."/>
            <person name="Clum A."/>
            <person name="Drula E."/>
            <person name="Henrissat B."/>
            <person name="Kohler A."/>
            <person name="Grigoriev I.V."/>
            <person name="Martin F.M."/>
            <person name="Hacquard S."/>
        </authorList>
    </citation>
    <scope>NUCLEOTIDE SEQUENCE [LARGE SCALE GENOMIC DNA]</scope>
    <source>
        <strain evidence="1 2">MPI-CAGE-CH-0241</strain>
    </source>
</reference>
<keyword evidence="2" id="KW-1185">Reference proteome</keyword>
<organism evidence="1 2">
    <name type="scientific">Thelonectria olida</name>
    <dbReference type="NCBI Taxonomy" id="1576542"/>
    <lineage>
        <taxon>Eukaryota</taxon>
        <taxon>Fungi</taxon>
        <taxon>Dikarya</taxon>
        <taxon>Ascomycota</taxon>
        <taxon>Pezizomycotina</taxon>
        <taxon>Sordariomycetes</taxon>
        <taxon>Hypocreomycetidae</taxon>
        <taxon>Hypocreales</taxon>
        <taxon>Nectriaceae</taxon>
        <taxon>Thelonectria</taxon>
    </lineage>
</organism>
<evidence type="ECO:0000313" key="2">
    <source>
        <dbReference type="Proteomes" id="UP000777438"/>
    </source>
</evidence>
<proteinExistence type="predicted"/>
<dbReference type="OrthoDB" id="63112at2759"/>
<comment type="caution">
    <text evidence="1">The sequence shown here is derived from an EMBL/GenBank/DDBJ whole genome shotgun (WGS) entry which is preliminary data.</text>
</comment>
<dbReference type="Proteomes" id="UP000777438">
    <property type="component" value="Unassembled WGS sequence"/>
</dbReference>
<dbReference type="AlphaFoldDB" id="A0A9P8VW75"/>